<dbReference type="Proteomes" id="UP000499080">
    <property type="component" value="Unassembled WGS sequence"/>
</dbReference>
<keyword evidence="2" id="KW-1185">Reference proteome</keyword>
<dbReference type="AlphaFoldDB" id="A0A4Y2ENI9"/>
<sequence>MITKNQIHRKKKLRVLKAAAVILGDIRSPISNKSDCTPPDNFLVNVESLVPNFQLVFFQTIILENKLSSVDKWRKKCISLARALISAVRPCSFISSLLNDFSVYVYKKFGSKQLVELFVGPWVCIEL</sequence>
<name>A0A4Y2ENI9_ARAVE</name>
<protein>
    <submittedName>
        <fullName evidence="1">Uncharacterized protein</fullName>
    </submittedName>
</protein>
<evidence type="ECO:0000313" key="1">
    <source>
        <dbReference type="EMBL" id="GBM29728.1"/>
    </source>
</evidence>
<reference evidence="1 2" key="1">
    <citation type="journal article" date="2019" name="Sci. Rep.">
        <title>Orb-weaving spider Araneus ventricosus genome elucidates the spidroin gene catalogue.</title>
        <authorList>
            <person name="Kono N."/>
            <person name="Nakamura H."/>
            <person name="Ohtoshi R."/>
            <person name="Moran D.A.P."/>
            <person name="Shinohara A."/>
            <person name="Yoshida Y."/>
            <person name="Fujiwara M."/>
            <person name="Mori M."/>
            <person name="Tomita M."/>
            <person name="Arakawa K."/>
        </authorList>
    </citation>
    <scope>NUCLEOTIDE SEQUENCE [LARGE SCALE GENOMIC DNA]</scope>
</reference>
<organism evidence="1 2">
    <name type="scientific">Araneus ventricosus</name>
    <name type="common">Orbweaver spider</name>
    <name type="synonym">Epeira ventricosa</name>
    <dbReference type="NCBI Taxonomy" id="182803"/>
    <lineage>
        <taxon>Eukaryota</taxon>
        <taxon>Metazoa</taxon>
        <taxon>Ecdysozoa</taxon>
        <taxon>Arthropoda</taxon>
        <taxon>Chelicerata</taxon>
        <taxon>Arachnida</taxon>
        <taxon>Araneae</taxon>
        <taxon>Araneomorphae</taxon>
        <taxon>Entelegynae</taxon>
        <taxon>Araneoidea</taxon>
        <taxon>Araneidae</taxon>
        <taxon>Araneus</taxon>
    </lineage>
</organism>
<comment type="caution">
    <text evidence="1">The sequence shown here is derived from an EMBL/GenBank/DDBJ whole genome shotgun (WGS) entry which is preliminary data.</text>
</comment>
<proteinExistence type="predicted"/>
<accession>A0A4Y2ENI9</accession>
<evidence type="ECO:0000313" key="2">
    <source>
        <dbReference type="Proteomes" id="UP000499080"/>
    </source>
</evidence>
<dbReference type="OrthoDB" id="6753017at2759"/>
<dbReference type="EMBL" id="BGPR01000643">
    <property type="protein sequence ID" value="GBM29728.1"/>
    <property type="molecule type" value="Genomic_DNA"/>
</dbReference>
<gene>
    <name evidence="1" type="ORF">AVEN_156911_1</name>
</gene>